<evidence type="ECO:0000256" key="1">
    <source>
        <dbReference type="ARBA" id="ARBA00009875"/>
    </source>
</evidence>
<reference evidence="6" key="1">
    <citation type="book" date="2010" name="EXTREMOPHILES" publisher="0:0-0">
        <title>Complete genome sequences of ten hyperthermophilic archaea reveal their metabolic capabilities and possible ecological roles.</title>
        <editorList>
            <person name="?"/>
        </editorList>
        <authorList>
            <person name="Ravin N.V."/>
            <person name="Mardanov A.V."/>
            <person name="Bonch-Osmolovskaya E.A."/>
            <person name="Skryabin K.G."/>
        </authorList>
    </citation>
    <scope>NUCLEOTIDE SEQUENCE [LARGE SCALE GENOMIC DNA]</scope>
    <source>
        <strain evidence="6">1505</strain>
    </source>
</reference>
<keyword evidence="3 4" id="KW-0687">Ribonucleoprotein</keyword>
<evidence type="ECO:0000256" key="3">
    <source>
        <dbReference type="ARBA" id="ARBA00023274"/>
    </source>
</evidence>
<dbReference type="InterPro" id="IPR008195">
    <property type="entry name" value="Ribosomal_eL34"/>
</dbReference>
<dbReference type="GO" id="GO:0006412">
    <property type="term" value="P:translation"/>
    <property type="evidence" value="ECO:0007669"/>
    <property type="project" value="UniProtKB-UniRule"/>
</dbReference>
<dbReference type="PRINTS" id="PR01250">
    <property type="entry name" value="RIBOSOMALL34"/>
</dbReference>
<evidence type="ECO:0000256" key="2">
    <source>
        <dbReference type="ARBA" id="ARBA00022980"/>
    </source>
</evidence>
<name>A0A3G1A7I1_9CREN</name>
<dbReference type="Gene3D" id="6.20.340.10">
    <property type="match status" value="1"/>
</dbReference>
<evidence type="ECO:0000313" key="6">
    <source>
        <dbReference type="Proteomes" id="UP000266720"/>
    </source>
</evidence>
<dbReference type="InterPro" id="IPR047868">
    <property type="entry name" value="Ribosomal_L34e_arc-type"/>
</dbReference>
<dbReference type="STRING" id="697581.TCARB_1924"/>
<dbReference type="HAMAP" id="MF_00349">
    <property type="entry name" value="Ribosomal_eL34"/>
    <property type="match status" value="1"/>
</dbReference>
<comment type="similarity">
    <text evidence="1 4">Belongs to the eukaryotic ribosomal protein eL34 family.</text>
</comment>
<dbReference type="KEGG" id="tcb:TCARB_1924"/>
<dbReference type="Pfam" id="PF01199">
    <property type="entry name" value="Ribosomal_L34e"/>
    <property type="match status" value="1"/>
</dbReference>
<dbReference type="RefSeq" id="WP_148684732.1">
    <property type="nucleotide sequence ID" value="NZ_CP007493.1"/>
</dbReference>
<dbReference type="GO" id="GO:0005840">
    <property type="term" value="C:ribosome"/>
    <property type="evidence" value="ECO:0007669"/>
    <property type="project" value="UniProtKB-KW"/>
</dbReference>
<dbReference type="GO" id="GO:1990904">
    <property type="term" value="C:ribonucleoprotein complex"/>
    <property type="evidence" value="ECO:0007669"/>
    <property type="project" value="UniProtKB-KW"/>
</dbReference>
<dbReference type="Proteomes" id="UP000266720">
    <property type="component" value="Chromosome"/>
</dbReference>
<dbReference type="InterPro" id="IPR038562">
    <property type="entry name" value="Ribosomal_eL34_C_sf"/>
</dbReference>
<dbReference type="AlphaFoldDB" id="A0A3G1A7I1"/>
<keyword evidence="2 4" id="KW-0689">Ribosomal protein</keyword>
<evidence type="ECO:0000313" key="5">
    <source>
        <dbReference type="EMBL" id="AJB42960.1"/>
    </source>
</evidence>
<dbReference type="PANTHER" id="PTHR10759">
    <property type="entry name" value="60S RIBOSOMAL PROTEIN L34"/>
    <property type="match status" value="1"/>
</dbReference>
<evidence type="ECO:0000256" key="4">
    <source>
        <dbReference type="HAMAP-Rule" id="MF_00349"/>
    </source>
</evidence>
<accession>A0A3G1A7I1</accession>
<dbReference type="GeneID" id="41584285"/>
<protein>
    <recommendedName>
        <fullName evidence="4">Large ribosomal subunit protein eL34</fullName>
    </recommendedName>
</protein>
<gene>
    <name evidence="4" type="primary">rpl34e</name>
    <name evidence="5" type="ORF">TCARB_1924</name>
</gene>
<dbReference type="EMBL" id="CP007493">
    <property type="protein sequence ID" value="AJB42960.1"/>
    <property type="molecule type" value="Genomic_DNA"/>
</dbReference>
<dbReference type="GO" id="GO:0003735">
    <property type="term" value="F:structural constituent of ribosome"/>
    <property type="evidence" value="ECO:0007669"/>
    <property type="project" value="InterPro"/>
</dbReference>
<proteinExistence type="inferred from homology"/>
<sequence>MPRPALRSRTKKRKLVRTPGGRLSLHTIDKKHDYPRCAICGRPLHGIPKLTAREERRGVRMPSRPYGGYLCHECLQKALKISIYKAI</sequence>
<organism evidence="5 6">
    <name type="scientific">Thermofilum adornatum 1505</name>
    <dbReference type="NCBI Taxonomy" id="697581"/>
    <lineage>
        <taxon>Archaea</taxon>
        <taxon>Thermoproteota</taxon>
        <taxon>Thermoprotei</taxon>
        <taxon>Thermofilales</taxon>
        <taxon>Thermofilaceae</taxon>
        <taxon>Thermofilum</taxon>
    </lineage>
</organism>